<sequence>MSRSSSPDSSLSISSLLASCSLSRSGSSSRSSAAVTYKDRLYDSASKALEAYIRDYEEGLQSPLQTGKISLGGSARARPPAAKRANPRLKTKQTSSRRRPARDVELLSLTTDDLLSYPSDGSLPVSSSSQSEQGRRRPVRRPRVSPTRRQAPLASSLNWAPRLNLRDLQPREFPESLRKHCWKSRSSRHGEDSENQPVLNDCTASSCLPQGSGLSKSYPRWMTSQKSELSVSGLTSVPDVRYPVWLKSHGLLSDSDSDAISASYLLRNHSLPKNAESCRGLSTGASSSLQVPLNDSYQEPEGRNVPGRTL</sequence>
<feature type="compositionally biased region" description="Low complexity" evidence="1">
    <location>
        <begin position="106"/>
        <end position="131"/>
    </location>
</feature>
<proteinExistence type="predicted"/>
<dbReference type="PANTHER" id="PTHR35079">
    <property type="entry name" value="LUNG ADENOMA SUSCEPTIBILITY PROTEIN 2"/>
    <property type="match status" value="1"/>
</dbReference>
<dbReference type="AlphaFoldDB" id="A0A8C5QIS2"/>
<reference evidence="2" key="1">
    <citation type="submission" date="2025-08" db="UniProtKB">
        <authorList>
            <consortium name="Ensembl"/>
        </authorList>
    </citation>
    <scope>IDENTIFICATION</scope>
</reference>
<feature type="compositionally biased region" description="Low complexity" evidence="1">
    <location>
        <begin position="75"/>
        <end position="84"/>
    </location>
</feature>
<evidence type="ECO:0000256" key="1">
    <source>
        <dbReference type="SAM" id="MobiDB-lite"/>
    </source>
</evidence>
<organism evidence="2 3">
    <name type="scientific">Leptobrachium leishanense</name>
    <name type="common">Leishan spiny toad</name>
    <dbReference type="NCBI Taxonomy" id="445787"/>
    <lineage>
        <taxon>Eukaryota</taxon>
        <taxon>Metazoa</taxon>
        <taxon>Chordata</taxon>
        <taxon>Craniata</taxon>
        <taxon>Vertebrata</taxon>
        <taxon>Euteleostomi</taxon>
        <taxon>Amphibia</taxon>
        <taxon>Batrachia</taxon>
        <taxon>Anura</taxon>
        <taxon>Pelobatoidea</taxon>
        <taxon>Megophryidae</taxon>
        <taxon>Leptobrachium</taxon>
    </lineage>
</organism>
<dbReference type="Ensembl" id="ENSLLET00000039328.1">
    <property type="protein sequence ID" value="ENSLLEP00000037867.1"/>
    <property type="gene ID" value="ENSLLEG00000024006.1"/>
</dbReference>
<evidence type="ECO:0000313" key="3">
    <source>
        <dbReference type="Proteomes" id="UP000694569"/>
    </source>
</evidence>
<feature type="region of interest" description="Disordered" evidence="1">
    <location>
        <begin position="277"/>
        <end position="310"/>
    </location>
</feature>
<reference evidence="2" key="2">
    <citation type="submission" date="2025-09" db="UniProtKB">
        <authorList>
            <consortium name="Ensembl"/>
        </authorList>
    </citation>
    <scope>IDENTIFICATION</scope>
</reference>
<feature type="compositionally biased region" description="Polar residues" evidence="1">
    <location>
        <begin position="283"/>
        <end position="297"/>
    </location>
</feature>
<name>A0A8C5QIS2_9ANUR</name>
<dbReference type="GeneTree" id="ENSGT01010000227884"/>
<dbReference type="PANTHER" id="PTHR35079:SF1">
    <property type="entry name" value="LUNG ADENOMA SUSCEPTIBILITY PROTEIN 2"/>
    <property type="match status" value="1"/>
</dbReference>
<accession>A0A8C5QIS2</accession>
<feature type="region of interest" description="Disordered" evidence="1">
    <location>
        <begin position="63"/>
        <end position="155"/>
    </location>
</feature>
<dbReference type="InterPro" id="IPR052679">
    <property type="entry name" value="Cell_Prolif_Regulator"/>
</dbReference>
<dbReference type="Proteomes" id="UP000694569">
    <property type="component" value="Unplaced"/>
</dbReference>
<dbReference type="OrthoDB" id="9934714at2759"/>
<protein>
    <submittedName>
        <fullName evidence="2">Uncharacterized protein</fullName>
    </submittedName>
</protein>
<keyword evidence="3" id="KW-1185">Reference proteome</keyword>
<feature type="compositionally biased region" description="Basic residues" evidence="1">
    <location>
        <begin position="85"/>
        <end position="100"/>
    </location>
</feature>
<dbReference type="PROSITE" id="PS51257">
    <property type="entry name" value="PROKAR_LIPOPROTEIN"/>
    <property type="match status" value="1"/>
</dbReference>
<evidence type="ECO:0000313" key="2">
    <source>
        <dbReference type="Ensembl" id="ENSLLEP00000037867.1"/>
    </source>
</evidence>